<sequence length="107" mass="11903">MDTEILIVFCTMPSVEKARQIATVLVESQLVACVNLCPSVESIYRWEGKVETASEVLAVMKTTRERYADLEVRLRELHPYEVPEIVAVPVVAGLPEYLHWVTGATGG</sequence>
<dbReference type="PANTHER" id="PTHR23419:SF8">
    <property type="entry name" value="FI09726P"/>
    <property type="match status" value="1"/>
</dbReference>
<comment type="caution">
    <text evidence="2">The sequence shown here is derived from an EMBL/GenBank/DDBJ whole genome shotgun (WGS) entry which is preliminary data.</text>
</comment>
<organism evidence="2 3">
    <name type="scientific">Phragmitibacter flavus</name>
    <dbReference type="NCBI Taxonomy" id="2576071"/>
    <lineage>
        <taxon>Bacteria</taxon>
        <taxon>Pseudomonadati</taxon>
        <taxon>Verrucomicrobiota</taxon>
        <taxon>Verrucomicrobiia</taxon>
        <taxon>Verrucomicrobiales</taxon>
        <taxon>Verrucomicrobiaceae</taxon>
        <taxon>Phragmitibacter</taxon>
    </lineage>
</organism>
<dbReference type="Pfam" id="PF03091">
    <property type="entry name" value="CutA1"/>
    <property type="match status" value="1"/>
</dbReference>
<dbReference type="InterPro" id="IPR011322">
    <property type="entry name" value="N-reg_PII-like_a/b"/>
</dbReference>
<dbReference type="PANTHER" id="PTHR23419">
    <property type="entry name" value="DIVALENT CATION TOLERANCE CUTA-RELATED"/>
    <property type="match status" value="1"/>
</dbReference>
<gene>
    <name evidence="2" type="ORF">FEM03_15480</name>
</gene>
<accession>A0A5R8KBV9</accession>
<dbReference type="GO" id="GO:0005507">
    <property type="term" value="F:copper ion binding"/>
    <property type="evidence" value="ECO:0007669"/>
    <property type="project" value="TreeGrafter"/>
</dbReference>
<dbReference type="InterPro" id="IPR004323">
    <property type="entry name" value="Ion_tolerance_CutA"/>
</dbReference>
<proteinExistence type="inferred from homology"/>
<evidence type="ECO:0000256" key="1">
    <source>
        <dbReference type="ARBA" id="ARBA00010169"/>
    </source>
</evidence>
<dbReference type="RefSeq" id="WP_138087187.1">
    <property type="nucleotide sequence ID" value="NZ_VAUV01000011.1"/>
</dbReference>
<keyword evidence="3" id="KW-1185">Reference proteome</keyword>
<comment type="similarity">
    <text evidence="1">Belongs to the CutA family.</text>
</comment>
<reference evidence="2 3" key="1">
    <citation type="submission" date="2019-05" db="EMBL/GenBank/DDBJ databases">
        <title>Verrucobacter flavum gen. nov., sp. nov. a new member of the family Verrucomicrobiaceae.</title>
        <authorList>
            <person name="Szuroczki S."/>
            <person name="Abbaszade G."/>
            <person name="Szabo A."/>
            <person name="Felfoldi T."/>
            <person name="Schumann P."/>
            <person name="Boka K."/>
            <person name="Keki Z."/>
            <person name="Toumi M."/>
            <person name="Toth E."/>
        </authorList>
    </citation>
    <scope>NUCLEOTIDE SEQUENCE [LARGE SCALE GENOMIC DNA]</scope>
    <source>
        <strain evidence="2 3">MG-N-17</strain>
    </source>
</reference>
<dbReference type="EMBL" id="VAUV01000011">
    <property type="protein sequence ID" value="TLD69727.1"/>
    <property type="molecule type" value="Genomic_DNA"/>
</dbReference>
<dbReference type="SUPFAM" id="SSF54913">
    <property type="entry name" value="GlnB-like"/>
    <property type="match status" value="1"/>
</dbReference>
<dbReference type="GO" id="GO:0010038">
    <property type="term" value="P:response to metal ion"/>
    <property type="evidence" value="ECO:0007669"/>
    <property type="project" value="InterPro"/>
</dbReference>
<dbReference type="Gene3D" id="3.30.70.120">
    <property type="match status" value="1"/>
</dbReference>
<evidence type="ECO:0000313" key="3">
    <source>
        <dbReference type="Proteomes" id="UP000306196"/>
    </source>
</evidence>
<protein>
    <submittedName>
        <fullName evidence="2">Divalent-cation tolerance protein CutA</fullName>
    </submittedName>
</protein>
<evidence type="ECO:0000313" key="2">
    <source>
        <dbReference type="EMBL" id="TLD69727.1"/>
    </source>
</evidence>
<dbReference type="OrthoDB" id="37622at2"/>
<name>A0A5R8KBV9_9BACT</name>
<dbReference type="AlphaFoldDB" id="A0A5R8KBV9"/>
<dbReference type="Proteomes" id="UP000306196">
    <property type="component" value="Unassembled WGS sequence"/>
</dbReference>
<dbReference type="InterPro" id="IPR015867">
    <property type="entry name" value="N-reg_PII/ATP_PRibTrfase_C"/>
</dbReference>